<dbReference type="OrthoDB" id="5332870at2759"/>
<proteinExistence type="predicted"/>
<feature type="non-terminal residue" evidence="1">
    <location>
        <position position="117"/>
    </location>
</feature>
<reference evidence="1 2" key="1">
    <citation type="submission" date="2016-04" db="EMBL/GenBank/DDBJ databases">
        <title>Evolutionary innovation and constraint leading to complex multicellularity in the Ascomycota.</title>
        <authorList>
            <person name="Cisse O."/>
            <person name="Nguyen A."/>
            <person name="Hewitt D.A."/>
            <person name="Jedd G."/>
            <person name="Stajich J.E."/>
        </authorList>
    </citation>
    <scope>NUCLEOTIDE SEQUENCE [LARGE SCALE GENOMIC DNA]</scope>
    <source>
        <strain evidence="1 2">DAH-3</strain>
    </source>
</reference>
<accession>A0A1U7LPS1</accession>
<gene>
    <name evidence="1" type="ORF">NEOLI_001805</name>
</gene>
<evidence type="ECO:0000313" key="1">
    <source>
        <dbReference type="EMBL" id="OLL24542.1"/>
    </source>
</evidence>
<organism evidence="1 2">
    <name type="scientific">Neolecta irregularis (strain DAH-3)</name>
    <dbReference type="NCBI Taxonomy" id="1198029"/>
    <lineage>
        <taxon>Eukaryota</taxon>
        <taxon>Fungi</taxon>
        <taxon>Dikarya</taxon>
        <taxon>Ascomycota</taxon>
        <taxon>Taphrinomycotina</taxon>
        <taxon>Neolectales</taxon>
        <taxon>Neolectaceae</taxon>
        <taxon>Neolecta</taxon>
    </lineage>
</organism>
<sequence>MRIPKDLLHHLLTCEYPPVLADLAQLLTDDDSAVVLQSWAQCSPCALAKFAQVVVNALEYDSSAAMVIQKSCRILAIRDALLEYKPGLLDGLLRVTLEKNISQVACRIREQADESFT</sequence>
<keyword evidence="2" id="KW-1185">Reference proteome</keyword>
<dbReference type="Proteomes" id="UP000186594">
    <property type="component" value="Unassembled WGS sequence"/>
</dbReference>
<protein>
    <submittedName>
        <fullName evidence="1">Uncharacterized protein</fullName>
    </submittedName>
</protein>
<name>A0A1U7LPS1_NEOID</name>
<evidence type="ECO:0000313" key="2">
    <source>
        <dbReference type="Proteomes" id="UP000186594"/>
    </source>
</evidence>
<dbReference type="AlphaFoldDB" id="A0A1U7LPS1"/>
<dbReference type="EMBL" id="LXFE01000737">
    <property type="protein sequence ID" value="OLL24542.1"/>
    <property type="molecule type" value="Genomic_DNA"/>
</dbReference>
<comment type="caution">
    <text evidence="1">The sequence shown here is derived from an EMBL/GenBank/DDBJ whole genome shotgun (WGS) entry which is preliminary data.</text>
</comment>